<evidence type="ECO:0000313" key="3">
    <source>
        <dbReference type="Proteomes" id="UP000000466"/>
    </source>
</evidence>
<dbReference type="InterPro" id="IPR004360">
    <property type="entry name" value="Glyas_Fos-R_dOase_dom"/>
</dbReference>
<accession>K4KNM7</accession>
<evidence type="ECO:0000313" key="2">
    <source>
        <dbReference type="EMBL" id="AFV00770.1"/>
    </source>
</evidence>
<reference evidence="2 3" key="1">
    <citation type="journal article" date="2013" name="Genome Announc.">
        <title>Complete genome sequence of Simiduia agarivorans SA1(T), a marine bacterium able to degrade a variety of polysaccharides.</title>
        <authorList>
            <person name="Lin S.Y."/>
            <person name="Shieh W.Y."/>
            <person name="Chen J.S."/>
            <person name="Tang S.L."/>
        </authorList>
    </citation>
    <scope>NUCLEOTIDE SEQUENCE [LARGE SCALE GENOMIC DNA]</scope>
    <source>
        <strain evidence="3">DSM 21679 / JCM 13881 / BCRC 17597 / SA1</strain>
    </source>
</reference>
<dbReference type="KEGG" id="saga:M5M_18205"/>
<dbReference type="GO" id="GO:0051213">
    <property type="term" value="F:dioxygenase activity"/>
    <property type="evidence" value="ECO:0007669"/>
    <property type="project" value="UniProtKB-KW"/>
</dbReference>
<dbReference type="InterPro" id="IPR037523">
    <property type="entry name" value="VOC_core"/>
</dbReference>
<dbReference type="Proteomes" id="UP000000466">
    <property type="component" value="Chromosome"/>
</dbReference>
<dbReference type="Gene3D" id="3.10.180.10">
    <property type="entry name" value="2,3-Dihydroxybiphenyl 1,2-Dioxygenase, domain 1"/>
    <property type="match status" value="1"/>
</dbReference>
<feature type="domain" description="VOC" evidence="1">
    <location>
        <begin position="2"/>
        <end position="120"/>
    </location>
</feature>
<evidence type="ECO:0000259" key="1">
    <source>
        <dbReference type="PROSITE" id="PS51819"/>
    </source>
</evidence>
<name>K4KNM7_SIMAS</name>
<dbReference type="InterPro" id="IPR029068">
    <property type="entry name" value="Glyas_Bleomycin-R_OHBP_Dase"/>
</dbReference>
<dbReference type="AlphaFoldDB" id="K4KNM7"/>
<dbReference type="eggNOG" id="COG0346">
    <property type="taxonomic scope" value="Bacteria"/>
</dbReference>
<dbReference type="PANTHER" id="PTHR46142">
    <property type="match status" value="1"/>
</dbReference>
<dbReference type="EMBL" id="CP003746">
    <property type="protein sequence ID" value="AFV00770.1"/>
    <property type="molecule type" value="Genomic_DNA"/>
</dbReference>
<dbReference type="SUPFAM" id="SSF54593">
    <property type="entry name" value="Glyoxalase/Bleomycin resistance protein/Dihydroxybiphenyl dioxygenase"/>
    <property type="match status" value="1"/>
</dbReference>
<dbReference type="PROSITE" id="PS51819">
    <property type="entry name" value="VOC"/>
    <property type="match status" value="1"/>
</dbReference>
<dbReference type="HOGENOM" id="CLU_046006_12_4_6"/>
<organism evidence="2 3">
    <name type="scientific">Simiduia agarivorans (strain DSM 21679 / JCM 13881 / BCRC 17597 / SA1)</name>
    <dbReference type="NCBI Taxonomy" id="1117647"/>
    <lineage>
        <taxon>Bacteria</taxon>
        <taxon>Pseudomonadati</taxon>
        <taxon>Pseudomonadota</taxon>
        <taxon>Gammaproteobacteria</taxon>
        <taxon>Cellvibrionales</taxon>
        <taxon>Cellvibrionaceae</taxon>
        <taxon>Simiduia</taxon>
    </lineage>
</organism>
<proteinExistence type="predicted"/>
<keyword evidence="3" id="KW-1185">Reference proteome</keyword>
<dbReference type="PANTHER" id="PTHR46142:SF3">
    <property type="entry name" value="F18B13.24 PROTEIN"/>
    <property type="match status" value="1"/>
</dbReference>
<sequence>MQFNHFNLEVPADQLDKVKQFYQQVFGWREGDRPAFSRPGYWLYEGDLPILHLVQHRGGQTAAGNGALNHLAFRTSQLAAFRNTLDKLNIPYRQVILADAGISQLFFHDPTGLKLEVNGPAL</sequence>
<dbReference type="RefSeq" id="WP_015048922.1">
    <property type="nucleotide sequence ID" value="NC_018868.3"/>
</dbReference>
<dbReference type="Pfam" id="PF00903">
    <property type="entry name" value="Glyoxalase"/>
    <property type="match status" value="1"/>
</dbReference>
<protein>
    <submittedName>
        <fullName evidence="2">Glyoxalase/bleomycin resistance protein/dioxygenase</fullName>
    </submittedName>
</protein>
<dbReference type="STRING" id="1117647.M5M_18205"/>
<gene>
    <name evidence="2" type="ordered locus">M5M_18205</name>
</gene>
<dbReference type="OrthoDB" id="9804944at2"/>